<dbReference type="GO" id="GO:0000725">
    <property type="term" value="P:recombinational repair"/>
    <property type="evidence" value="ECO:0007669"/>
    <property type="project" value="InterPro"/>
</dbReference>
<feature type="region of interest" description="Disordered" evidence="1">
    <location>
        <begin position="24"/>
        <end position="76"/>
    </location>
</feature>
<feature type="region of interest" description="Disordered" evidence="1">
    <location>
        <begin position="88"/>
        <end position="124"/>
    </location>
</feature>
<feature type="compositionally biased region" description="Pro residues" evidence="1">
    <location>
        <begin position="29"/>
        <end position="47"/>
    </location>
</feature>
<dbReference type="AlphaFoldDB" id="A0A1U8ABQ1"/>
<proteinExistence type="predicted"/>
<organism evidence="3 4">
    <name type="scientific">Nelumbo nucifera</name>
    <name type="common">Sacred lotus</name>
    <dbReference type="NCBI Taxonomy" id="4432"/>
    <lineage>
        <taxon>Eukaryota</taxon>
        <taxon>Viridiplantae</taxon>
        <taxon>Streptophyta</taxon>
        <taxon>Embryophyta</taxon>
        <taxon>Tracheophyta</taxon>
        <taxon>Spermatophyta</taxon>
        <taxon>Magnoliopsida</taxon>
        <taxon>Proteales</taxon>
        <taxon>Nelumbonaceae</taxon>
        <taxon>Nelumbo</taxon>
    </lineage>
</organism>
<dbReference type="OrthoDB" id="550780at2759"/>
<evidence type="ECO:0000259" key="2">
    <source>
        <dbReference type="Pfam" id="PF15072"/>
    </source>
</evidence>
<dbReference type="PANTHER" id="PTHR14523">
    <property type="entry name" value="UNCHARACTERIZED PROTEIN C17ORF53 HOMOLOG"/>
    <property type="match status" value="1"/>
</dbReference>
<dbReference type="InterPro" id="IPR028045">
    <property type="entry name" value="HROB"/>
</dbReference>
<dbReference type="KEGG" id="nnu:104602282"/>
<reference evidence="4" key="1">
    <citation type="submission" date="2025-08" db="UniProtKB">
        <authorList>
            <consortium name="RefSeq"/>
        </authorList>
    </citation>
    <scope>IDENTIFICATION</scope>
</reference>
<evidence type="ECO:0000313" key="4">
    <source>
        <dbReference type="RefSeq" id="XP_010264243.1"/>
    </source>
</evidence>
<evidence type="ECO:0000256" key="1">
    <source>
        <dbReference type="SAM" id="MobiDB-lite"/>
    </source>
</evidence>
<feature type="compositionally biased region" description="Polar residues" evidence="1">
    <location>
        <begin position="62"/>
        <end position="76"/>
    </location>
</feature>
<dbReference type="Proteomes" id="UP000189703">
    <property type="component" value="Unplaced"/>
</dbReference>
<sequence length="495" mass="54228">METQPWEALDVDDTDLPVLVRCSALLPSKRPPPPPPPPPAPPPPPPSQQLQQQQPPQPERIYSSNTQSLSQEPCSQLRCFSQSQPITHDSEALEYHSIPSSPRVEEREEPSSTSARRLIPGPAGAVQAAMHRLDRNRQNFSTGEERIPTQEYLRRAQEEGEDDEDFKRNPWLCAIDFLQSEGADMGKGGVMRTPLCSIKTRFGSDRVLQVVAVIKSCTSNGLGDLIVTLKDPTGTIGASVHRKVLTNSEFGRSLSVGAVIILQKVAVFSPSCSAQYLNVTLNNVVRVISKDCGPSSRRTYPASTVRFASAAADTGECRGIRSRMAEKSSPVRRIAPEEILRHTIRMDGNEVGTVDADRQLKKHDPAIGSFNFHSSSRHGCAAALEKFLAVRQETIEKISKGTAKKDANSEAEKMADNGRCPDEGTPLQNINGISGHKNASVAENSVNESDECEIESIGIKNQRQQEISKASVPQWTDEQLEELFAAGFDDDTFLL</sequence>
<name>A0A1U8ABQ1_NELNU</name>
<dbReference type="SUPFAM" id="SSF101447">
    <property type="entry name" value="Formin homology 2 domain (FH2 domain)"/>
    <property type="match status" value="1"/>
</dbReference>
<dbReference type="PANTHER" id="PTHR14523:SF1">
    <property type="entry name" value="HOMOLOGOUS RECOMBINATION OB-FOLD PROTEIN"/>
    <property type="match status" value="1"/>
</dbReference>
<dbReference type="GeneID" id="104602282"/>
<dbReference type="Pfam" id="PF15072">
    <property type="entry name" value="HROB"/>
    <property type="match status" value="1"/>
</dbReference>
<evidence type="ECO:0000313" key="3">
    <source>
        <dbReference type="Proteomes" id="UP000189703"/>
    </source>
</evidence>
<dbReference type="InParanoid" id="A0A1U8ABQ1"/>
<keyword evidence="3" id="KW-1185">Reference proteome</keyword>
<feature type="domain" description="Homologous recombination OB-fold protein OB-fold" evidence="2">
    <location>
        <begin position="206"/>
        <end position="291"/>
    </location>
</feature>
<dbReference type="RefSeq" id="XP_010264243.1">
    <property type="nucleotide sequence ID" value="XM_010265941.1"/>
</dbReference>
<dbReference type="eggNOG" id="ENOG502RXQD">
    <property type="taxonomic scope" value="Eukaryota"/>
</dbReference>
<protein>
    <submittedName>
        <fullName evidence="4">Uncharacterized protein C17orf53 homolog</fullName>
    </submittedName>
</protein>
<gene>
    <name evidence="4" type="primary">LOC104602282</name>
</gene>
<accession>A0A1U8ABQ1</accession>
<dbReference type="InterPro" id="IPR058570">
    <property type="entry name" value="HROB_OB"/>
</dbReference>
<dbReference type="OMA" id="RIPTQEY"/>
<dbReference type="STRING" id="4432.A0A1U8ABQ1"/>
<feature type="region of interest" description="Disordered" evidence="1">
    <location>
        <begin position="401"/>
        <end position="423"/>
    </location>
</feature>
<feature type="compositionally biased region" description="Basic and acidic residues" evidence="1">
    <location>
        <begin position="401"/>
        <end position="422"/>
    </location>
</feature>
<feature type="region of interest" description="Disordered" evidence="1">
    <location>
        <begin position="138"/>
        <end position="163"/>
    </location>
</feature>
<feature type="compositionally biased region" description="Basic and acidic residues" evidence="1">
    <location>
        <begin position="138"/>
        <end position="158"/>
    </location>
</feature>